<reference evidence="1 2" key="1">
    <citation type="submission" date="2020-12" db="EMBL/GenBank/DDBJ databases">
        <title>Genomic analysis of Aeromonas hydrophila bacteriophages isolated in striped catfish farms in the Mekong Delta, Vietnam.</title>
        <authorList>
            <person name="Hoang H.A."/>
            <person name="Quang V.T."/>
            <person name="Phi N.L."/>
            <person name="Thi X.T."/>
            <person name="Nguyen N.H."/>
        </authorList>
    </citation>
    <scope>NUCLEOTIDE SEQUENCE [LARGE SCALE GENOMIC DNA]</scope>
</reference>
<evidence type="ECO:0000313" key="1">
    <source>
        <dbReference type="EMBL" id="QTQ06797.1"/>
    </source>
</evidence>
<organism evidence="1 2">
    <name type="scientific">Aeromonas phage PVN03</name>
    <dbReference type="NCBI Taxonomy" id="2822864"/>
    <lineage>
        <taxon>Viruses</taxon>
        <taxon>Duplodnaviria</taxon>
        <taxon>Heunggongvirae</taxon>
        <taxon>Uroviricota</taxon>
        <taxon>Caudoviricetes</taxon>
        <taxon>Chaseviridae</taxon>
        <taxon>Nefertitivirinae</taxon>
        <taxon>Phayathaivirus</taxon>
        <taxon>Phayathaivirus PVN03</taxon>
    </lineage>
</organism>
<sequence length="65" mass="7824">MHNWMSLKDIKRVGAQVKFMESKTPEERLYIQRQREKNNAARQAAEARQSNSDYRVPHVNPWAYY</sequence>
<dbReference type="Proteomes" id="UP000827344">
    <property type="component" value="Segment"/>
</dbReference>
<evidence type="ECO:0000313" key="2">
    <source>
        <dbReference type="Proteomes" id="UP000827344"/>
    </source>
</evidence>
<accession>A0AAE7UV03</accession>
<dbReference type="EMBL" id="MW380983">
    <property type="protein sequence ID" value="QTQ06797.1"/>
    <property type="molecule type" value="Genomic_DNA"/>
</dbReference>
<dbReference type="GeneID" id="80832450"/>
<name>A0AAE7UV03_9CAUD</name>
<keyword evidence="2" id="KW-1185">Reference proteome</keyword>
<dbReference type="KEGG" id="vg:80832450"/>
<dbReference type="RefSeq" id="YP_010845297.1">
    <property type="nucleotide sequence ID" value="NC_079188.1"/>
</dbReference>
<proteinExistence type="predicted"/>
<protein>
    <submittedName>
        <fullName evidence="1">Uncharacterized protein</fullName>
    </submittedName>
</protein>